<organism evidence="2 3">
    <name type="scientific">Ectocarpus siliculosus</name>
    <name type="common">Brown alga</name>
    <name type="synonym">Conferva siliculosa</name>
    <dbReference type="NCBI Taxonomy" id="2880"/>
    <lineage>
        <taxon>Eukaryota</taxon>
        <taxon>Sar</taxon>
        <taxon>Stramenopiles</taxon>
        <taxon>Ochrophyta</taxon>
        <taxon>PX clade</taxon>
        <taxon>Phaeophyceae</taxon>
        <taxon>Ectocarpales</taxon>
        <taxon>Ectocarpaceae</taxon>
        <taxon>Ectocarpus</taxon>
    </lineage>
</organism>
<evidence type="ECO:0000313" key="2">
    <source>
        <dbReference type="EMBL" id="CBN80009.1"/>
    </source>
</evidence>
<name>D8LIH0_ECTSI</name>
<dbReference type="Proteomes" id="UP000002630">
    <property type="component" value="Unassembled WGS sequence"/>
</dbReference>
<keyword evidence="3" id="KW-1185">Reference proteome</keyword>
<reference evidence="2 3" key="1">
    <citation type="journal article" date="2010" name="Nature">
        <title>The Ectocarpus genome and the independent evolution of multicellularity in brown algae.</title>
        <authorList>
            <person name="Cock J.M."/>
            <person name="Sterck L."/>
            <person name="Rouze P."/>
            <person name="Scornet D."/>
            <person name="Allen A.E."/>
            <person name="Amoutzias G."/>
            <person name="Anthouard V."/>
            <person name="Artiguenave F."/>
            <person name="Aury J.M."/>
            <person name="Badger J.H."/>
            <person name="Beszteri B."/>
            <person name="Billiau K."/>
            <person name="Bonnet E."/>
            <person name="Bothwell J.H."/>
            <person name="Bowler C."/>
            <person name="Boyen C."/>
            <person name="Brownlee C."/>
            <person name="Carrano C.J."/>
            <person name="Charrier B."/>
            <person name="Cho G.Y."/>
            <person name="Coelho S.M."/>
            <person name="Collen J."/>
            <person name="Corre E."/>
            <person name="Da Silva C."/>
            <person name="Delage L."/>
            <person name="Delaroque N."/>
            <person name="Dittami S.M."/>
            <person name="Doulbeau S."/>
            <person name="Elias M."/>
            <person name="Farnham G."/>
            <person name="Gachon C.M."/>
            <person name="Gschloessl B."/>
            <person name="Heesch S."/>
            <person name="Jabbari K."/>
            <person name="Jubin C."/>
            <person name="Kawai H."/>
            <person name="Kimura K."/>
            <person name="Kloareg B."/>
            <person name="Kupper F.C."/>
            <person name="Lang D."/>
            <person name="Le Bail A."/>
            <person name="Leblanc C."/>
            <person name="Lerouge P."/>
            <person name="Lohr M."/>
            <person name="Lopez P.J."/>
            <person name="Martens C."/>
            <person name="Maumus F."/>
            <person name="Michel G."/>
            <person name="Miranda-Saavedra D."/>
            <person name="Morales J."/>
            <person name="Moreau H."/>
            <person name="Motomura T."/>
            <person name="Nagasato C."/>
            <person name="Napoli C.A."/>
            <person name="Nelson D.R."/>
            <person name="Nyvall-Collen P."/>
            <person name="Peters A.F."/>
            <person name="Pommier C."/>
            <person name="Potin P."/>
            <person name="Poulain J."/>
            <person name="Quesneville H."/>
            <person name="Read B."/>
            <person name="Rensing S.A."/>
            <person name="Ritter A."/>
            <person name="Rousvoal S."/>
            <person name="Samanta M."/>
            <person name="Samson G."/>
            <person name="Schroeder D.C."/>
            <person name="Segurens B."/>
            <person name="Strittmatter M."/>
            <person name="Tonon T."/>
            <person name="Tregear J.W."/>
            <person name="Valentin K."/>
            <person name="von Dassow P."/>
            <person name="Yamagishi T."/>
            <person name="Van de Peer Y."/>
            <person name="Wincker P."/>
        </authorList>
    </citation>
    <scope>NUCLEOTIDE SEQUENCE [LARGE SCALE GENOMIC DNA]</scope>
    <source>
        <strain evidence="3">Ec32 / CCAP1310/4</strain>
    </source>
</reference>
<accession>D8LIH0</accession>
<dbReference type="InParanoid" id="D8LIH0"/>
<sequence length="191" mass="20588">MAGAKRTCGRTAVAVLAVAALLASDCASAQEMPGKGMTCWDKRELCDLNCVYATTAEDEDFNLTDCSTGCVTSQASCTDSAETLAYVECAKDCTLTYDGSLTKCNQKVSDQTKNTYGANLDACANIASGIMDDCMEDCYGEDRFNGWTPMKEEGKDANGIDLPGLDDGVWRRPFRSESVIYGRLRGELDPK</sequence>
<feature type="chain" id="PRO_5003117246" evidence="1">
    <location>
        <begin position="30"/>
        <end position="191"/>
    </location>
</feature>
<protein>
    <submittedName>
        <fullName evidence="2">Uncharacterized protein</fullName>
    </submittedName>
</protein>
<keyword evidence="1" id="KW-0732">Signal</keyword>
<evidence type="ECO:0000256" key="1">
    <source>
        <dbReference type="SAM" id="SignalP"/>
    </source>
</evidence>
<dbReference type="EMBL" id="FN649760">
    <property type="protein sequence ID" value="CBN80009.1"/>
    <property type="molecule type" value="Genomic_DNA"/>
</dbReference>
<feature type="signal peptide" evidence="1">
    <location>
        <begin position="1"/>
        <end position="29"/>
    </location>
</feature>
<dbReference type="AlphaFoldDB" id="D8LIH0"/>
<gene>
    <name evidence="2" type="ORF">Esi_0022_0107</name>
</gene>
<evidence type="ECO:0000313" key="3">
    <source>
        <dbReference type="Proteomes" id="UP000002630"/>
    </source>
</evidence>
<dbReference type="OrthoDB" id="185151at2759"/>
<proteinExistence type="predicted"/>